<accession>A0A4R1HHX6</accession>
<dbReference type="AlphaFoldDB" id="A0A4R1HHX6"/>
<sequence>MTGRLFNGMDICPILFEDASIFSRKDHDF</sequence>
<comment type="caution">
    <text evidence="1">The sequence shown here is derived from an EMBL/GenBank/DDBJ whole genome shotgun (WGS) entry which is preliminary data.</text>
</comment>
<proteinExistence type="predicted"/>
<name>A0A4R1HHX6_9GAMM</name>
<protein>
    <submittedName>
        <fullName evidence="1">Uncharacterized protein</fullName>
    </submittedName>
</protein>
<dbReference type="Proteomes" id="UP000295707">
    <property type="component" value="Unassembled WGS sequence"/>
</dbReference>
<gene>
    <name evidence="1" type="ORF">DFR30_2311</name>
</gene>
<organism evidence="1 2">
    <name type="scientific">Thiogranum longum</name>
    <dbReference type="NCBI Taxonomy" id="1537524"/>
    <lineage>
        <taxon>Bacteria</taxon>
        <taxon>Pseudomonadati</taxon>
        <taxon>Pseudomonadota</taxon>
        <taxon>Gammaproteobacteria</taxon>
        <taxon>Chromatiales</taxon>
        <taxon>Ectothiorhodospiraceae</taxon>
        <taxon>Thiogranum</taxon>
    </lineage>
</organism>
<reference evidence="1 2" key="1">
    <citation type="submission" date="2019-03" db="EMBL/GenBank/DDBJ databases">
        <title>Genomic Encyclopedia of Type Strains, Phase IV (KMG-IV): sequencing the most valuable type-strain genomes for metagenomic binning, comparative biology and taxonomic classification.</title>
        <authorList>
            <person name="Goeker M."/>
        </authorList>
    </citation>
    <scope>NUCLEOTIDE SEQUENCE [LARGE SCALE GENOMIC DNA]</scope>
    <source>
        <strain evidence="1 2">DSM 19610</strain>
    </source>
</reference>
<keyword evidence="2" id="KW-1185">Reference proteome</keyword>
<evidence type="ECO:0000313" key="2">
    <source>
        <dbReference type="Proteomes" id="UP000295707"/>
    </source>
</evidence>
<dbReference type="EMBL" id="SMFX01000001">
    <property type="protein sequence ID" value="TCK19019.1"/>
    <property type="molecule type" value="Genomic_DNA"/>
</dbReference>
<evidence type="ECO:0000313" key="1">
    <source>
        <dbReference type="EMBL" id="TCK19019.1"/>
    </source>
</evidence>